<gene>
    <name evidence="1" type="ORF">FEZ51_10190</name>
</gene>
<dbReference type="OrthoDB" id="9792989at2"/>
<dbReference type="InterPro" id="IPR010719">
    <property type="entry name" value="MnmM_MeTrfase"/>
</dbReference>
<sequence length="187" mass="20855">MLNNAMQFSHRLLSETVQSGDTVIDATMGNGHDTLFLAELVGTQGMVYSFDIQPLALEKTHALLDQSHKKFPQVNLIEASHDQISKFVTSPIMGAIFNLGYLPGGDKTIITKSTSTISAIQQCLNLIEIGGRVVLVCYYGHPGGREELIRLLEFVSKLDQKEFSCLRYEFINQINNPPILLCIERKK</sequence>
<protein>
    <submittedName>
        <fullName evidence="1">Methyltransferase domain-containing protein</fullName>
    </submittedName>
</protein>
<reference evidence="1 2" key="1">
    <citation type="submission" date="2019-05" db="EMBL/GenBank/DDBJ databases">
        <title>The metagenome of a microbial culture collection derived from dairy environment covers the genomic content of the human microbiome.</title>
        <authorList>
            <person name="Roder T."/>
            <person name="Wuthrich D."/>
            <person name="Sattari Z."/>
            <person name="Von Ah U."/>
            <person name="Bar C."/>
            <person name="Ronchi F."/>
            <person name="Macpherson A.J."/>
            <person name="Ganal-Vonarburg S.C."/>
            <person name="Bruggmann R."/>
            <person name="Vergeres G."/>
        </authorList>
    </citation>
    <scope>NUCLEOTIDE SEQUENCE [LARGE SCALE GENOMIC DNA]</scope>
    <source>
        <strain evidence="1 2">FAM 18815</strain>
    </source>
</reference>
<evidence type="ECO:0000313" key="2">
    <source>
        <dbReference type="Proteomes" id="UP000305541"/>
    </source>
</evidence>
<dbReference type="PANTHER" id="PTHR35276">
    <property type="entry name" value="S-ADENOSYL-L-METHIONINE-DEPENDENT METHYLTRANSFERASES SUPERFAMILY PROTEIN"/>
    <property type="match status" value="1"/>
</dbReference>
<dbReference type="GO" id="GO:0032259">
    <property type="term" value="P:methylation"/>
    <property type="evidence" value="ECO:0007669"/>
    <property type="project" value="UniProtKB-KW"/>
</dbReference>
<dbReference type="Pfam" id="PF06962">
    <property type="entry name" value="rRNA_methylase"/>
    <property type="match status" value="1"/>
</dbReference>
<keyword evidence="1" id="KW-0808">Transferase</keyword>
<dbReference type="Gene3D" id="3.40.50.150">
    <property type="entry name" value="Vaccinia Virus protein VP39"/>
    <property type="match status" value="1"/>
</dbReference>
<proteinExistence type="predicted"/>
<dbReference type="Proteomes" id="UP000305541">
    <property type="component" value="Unassembled WGS sequence"/>
</dbReference>
<dbReference type="RefSeq" id="WP_138474977.1">
    <property type="nucleotide sequence ID" value="NZ_VBTH01000033.1"/>
</dbReference>
<dbReference type="EMBL" id="VBTH01000033">
    <property type="protein sequence ID" value="TLQ03240.1"/>
    <property type="molecule type" value="Genomic_DNA"/>
</dbReference>
<dbReference type="InterPro" id="IPR029063">
    <property type="entry name" value="SAM-dependent_MTases_sf"/>
</dbReference>
<comment type="caution">
    <text evidence="1">The sequence shown here is derived from an EMBL/GenBank/DDBJ whole genome shotgun (WGS) entry which is preliminary data.</text>
</comment>
<accession>A0A5R9BT43</accession>
<dbReference type="SUPFAM" id="SSF53335">
    <property type="entry name" value="S-adenosyl-L-methionine-dependent methyltransferases"/>
    <property type="match status" value="1"/>
</dbReference>
<keyword evidence="1" id="KW-0489">Methyltransferase</keyword>
<dbReference type="PANTHER" id="PTHR35276:SF1">
    <property type="entry name" value="TRNA (MNM(5)S(2)U34)-METHYLTRANSFERASE, CHLOROPLASTIC"/>
    <property type="match status" value="1"/>
</dbReference>
<dbReference type="GO" id="GO:0008168">
    <property type="term" value="F:methyltransferase activity"/>
    <property type="evidence" value="ECO:0007669"/>
    <property type="project" value="UniProtKB-KW"/>
</dbReference>
<name>A0A5R9BT43_9LACO</name>
<dbReference type="AlphaFoldDB" id="A0A5R9BT43"/>
<organism evidence="1 2">
    <name type="scientific">Pediococcus stilesii</name>
    <dbReference type="NCBI Taxonomy" id="331679"/>
    <lineage>
        <taxon>Bacteria</taxon>
        <taxon>Bacillati</taxon>
        <taxon>Bacillota</taxon>
        <taxon>Bacilli</taxon>
        <taxon>Lactobacillales</taxon>
        <taxon>Lactobacillaceae</taxon>
        <taxon>Pediococcus</taxon>
    </lineage>
</organism>
<evidence type="ECO:0000313" key="1">
    <source>
        <dbReference type="EMBL" id="TLQ03240.1"/>
    </source>
</evidence>